<dbReference type="AlphaFoldDB" id="A0A813Z1H4"/>
<dbReference type="PANTHER" id="PTHR11055">
    <property type="entry name" value="BIFUNCTIONAL 3'-PHOSPHOADENOSINE 5'-PHOSPHOSULFATE SYNTHASE"/>
    <property type="match status" value="1"/>
</dbReference>
<dbReference type="UniPathway" id="UPA00097"/>
<dbReference type="InterPro" id="IPR024951">
    <property type="entry name" value="Sulfurylase_cat_dom"/>
</dbReference>
<evidence type="ECO:0000256" key="13">
    <source>
        <dbReference type="ARBA" id="ARBA00022946"/>
    </source>
</evidence>
<dbReference type="HAMAP" id="MF_00065">
    <property type="entry name" value="Adenylyl_sulf_kinase"/>
    <property type="match status" value="1"/>
</dbReference>
<evidence type="ECO:0000313" key="20">
    <source>
        <dbReference type="EMBL" id="CAF3675815.1"/>
    </source>
</evidence>
<dbReference type="EMBL" id="CAJNOQ010001391">
    <property type="protein sequence ID" value="CAF0891644.1"/>
    <property type="molecule type" value="Genomic_DNA"/>
</dbReference>
<keyword evidence="7" id="KW-0934">Plastid</keyword>
<dbReference type="InterPro" id="IPR002650">
    <property type="entry name" value="Sulphate_adenylyltransferase"/>
</dbReference>
<dbReference type="PANTHER" id="PTHR11055:SF1">
    <property type="entry name" value="PAPS SYNTHETASE, ISOFORM D"/>
    <property type="match status" value="1"/>
</dbReference>
<evidence type="ECO:0000259" key="18">
    <source>
        <dbReference type="Pfam" id="PF14306"/>
    </source>
</evidence>
<keyword evidence="10" id="KW-0547">Nucleotide-binding</keyword>
<dbReference type="Gene3D" id="3.10.400.10">
    <property type="entry name" value="Sulfate adenylyltransferase"/>
    <property type="match status" value="1"/>
</dbReference>
<dbReference type="GO" id="GO:0000103">
    <property type="term" value="P:sulfate assimilation"/>
    <property type="evidence" value="ECO:0007669"/>
    <property type="project" value="UniProtKB-UniPathway"/>
</dbReference>
<evidence type="ECO:0000256" key="10">
    <source>
        <dbReference type="ARBA" id="ARBA00022741"/>
    </source>
</evidence>
<evidence type="ECO:0000256" key="8">
    <source>
        <dbReference type="ARBA" id="ARBA00022679"/>
    </source>
</evidence>
<comment type="pathway">
    <text evidence="2">Sulfur metabolism; hydrogen sulfide biosynthesis; sulfite from sulfate: step 1/3.</text>
</comment>
<evidence type="ECO:0000256" key="2">
    <source>
        <dbReference type="ARBA" id="ARBA00005048"/>
    </source>
</evidence>
<dbReference type="Proteomes" id="UP000663829">
    <property type="component" value="Unassembled WGS sequence"/>
</dbReference>
<dbReference type="Gene3D" id="3.40.50.300">
    <property type="entry name" value="P-loop containing nucleotide triphosphate hydrolases"/>
    <property type="match status" value="1"/>
</dbReference>
<comment type="similarity">
    <text evidence="14">Belongs to the sulfate adenylyltransferase family.</text>
</comment>
<keyword evidence="13" id="KW-0809">Transit peptide</keyword>
<sequence>MSLGRDIRLLRSAENVYYRASKITPEKRAIALGQRGAFRGSTVWLTGLSGAGKSTIAFALEEYIVSKGLPAYCLDGDNIRCGLNKNLGFSDDDREENIRRIAEVSRLFADAGLMCIVAFISPFEKDREQARLLHKKYELPFIEVFVSTPLPVCETRDAKGLYHKARSGQITGFTGIDAPYETPLNPDVIIDTTTLSVEKCVAEIISKLAENSVLSPTLILSVRELFIDGLMKQKIIEDLPNIPKLSITELDLQWIQVLSEGWATPLSGFMRETEYLQCLHFGCLMKGHTENQTVPIVLPCTTEDKERFKSSNASLIALYFNEKPVAILRKPEYYEHRKEERCSRVFGMYDAGHPHIKMIMDSGDWLIGGDLEVFERIRWNDGLDHFRLTPNELRQRFRDIKADCVFAFQLRNPIHNGHALLMQTTKQLLLDRGFKNPVLLLHPLGGWIKEDDVPLPTRMAQHQAVLDDVDDVLDRSRTVLAIFPSPMLYAGPTEVQWHAKSRMSTGANFYIVGRDPAGMPDPRIKSKDLYEPTHGSKVLTMAPGLNQLQILPFKVAAYNKSTKKMDFYDPSKHDDYDFISGTRMRQTARSGGLPPDGFMVKKAWDVLASYYKSLSEK</sequence>
<dbReference type="Gene3D" id="3.40.50.620">
    <property type="entry name" value="HUPs"/>
    <property type="match status" value="1"/>
</dbReference>
<evidence type="ECO:0000313" key="19">
    <source>
        <dbReference type="EMBL" id="CAF0891644.1"/>
    </source>
</evidence>
<dbReference type="GO" id="GO:0004781">
    <property type="term" value="F:sulfate adenylyltransferase (ATP) activity"/>
    <property type="evidence" value="ECO:0007669"/>
    <property type="project" value="UniProtKB-EC"/>
</dbReference>
<name>A0A813Z1H4_9BILA</name>
<dbReference type="InterPro" id="IPR015947">
    <property type="entry name" value="PUA-like_sf"/>
</dbReference>
<dbReference type="SUPFAM" id="SSF52540">
    <property type="entry name" value="P-loop containing nucleoside triphosphate hydrolases"/>
    <property type="match status" value="1"/>
</dbReference>
<dbReference type="InterPro" id="IPR014729">
    <property type="entry name" value="Rossmann-like_a/b/a_fold"/>
</dbReference>
<feature type="domain" description="APS kinase" evidence="16">
    <location>
        <begin position="39"/>
        <end position="191"/>
    </location>
</feature>
<dbReference type="GO" id="GO:0004020">
    <property type="term" value="F:adenylylsulfate kinase activity"/>
    <property type="evidence" value="ECO:0007669"/>
    <property type="project" value="InterPro"/>
</dbReference>
<dbReference type="InterPro" id="IPR002891">
    <property type="entry name" value="APS"/>
</dbReference>
<comment type="pathway">
    <text evidence="3">Sulfur metabolism; sulfate assimilation.</text>
</comment>
<dbReference type="GO" id="GO:0050428">
    <property type="term" value="P:3'-phosphoadenosine 5'-phosphosulfate biosynthetic process"/>
    <property type="evidence" value="ECO:0007669"/>
    <property type="project" value="TreeGrafter"/>
</dbReference>
<evidence type="ECO:0000256" key="9">
    <source>
        <dbReference type="ARBA" id="ARBA00022695"/>
    </source>
</evidence>
<dbReference type="Pfam" id="PF14306">
    <property type="entry name" value="PUA_2"/>
    <property type="match status" value="1"/>
</dbReference>
<evidence type="ECO:0000256" key="1">
    <source>
        <dbReference type="ARBA" id="ARBA00004229"/>
    </source>
</evidence>
<comment type="caution">
    <text evidence="19">The sequence shown here is derived from an EMBL/GenBank/DDBJ whole genome shotgun (WGS) entry which is preliminary data.</text>
</comment>
<dbReference type="Pfam" id="PF01583">
    <property type="entry name" value="APS_kinase"/>
    <property type="match status" value="1"/>
</dbReference>
<evidence type="ECO:0000313" key="21">
    <source>
        <dbReference type="Proteomes" id="UP000663829"/>
    </source>
</evidence>
<comment type="similarity">
    <text evidence="5">In the C-terminal section; belongs to the sulfate adenylyltransferase family.</text>
</comment>
<evidence type="ECO:0000256" key="15">
    <source>
        <dbReference type="ARBA" id="ARBA00049370"/>
    </source>
</evidence>
<comment type="similarity">
    <text evidence="4">In the N-terminal section; belongs to the APS kinase family.</text>
</comment>
<dbReference type="Proteomes" id="UP000681722">
    <property type="component" value="Unassembled WGS sequence"/>
</dbReference>
<evidence type="ECO:0000256" key="12">
    <source>
        <dbReference type="ARBA" id="ARBA00022840"/>
    </source>
</evidence>
<accession>A0A813Z1H4</accession>
<organism evidence="19 21">
    <name type="scientific">Didymodactylos carnosus</name>
    <dbReference type="NCBI Taxonomy" id="1234261"/>
    <lineage>
        <taxon>Eukaryota</taxon>
        <taxon>Metazoa</taxon>
        <taxon>Spiralia</taxon>
        <taxon>Gnathifera</taxon>
        <taxon>Rotifera</taxon>
        <taxon>Eurotatoria</taxon>
        <taxon>Bdelloidea</taxon>
        <taxon>Philodinida</taxon>
        <taxon>Philodinidae</taxon>
        <taxon>Didymodactylos</taxon>
    </lineage>
</organism>
<dbReference type="FunFam" id="3.10.400.10:FF:000002">
    <property type="entry name" value="ATP sulfurylase 2"/>
    <property type="match status" value="1"/>
</dbReference>
<keyword evidence="6" id="KW-0150">Chloroplast</keyword>
<keyword evidence="11" id="KW-0418">Kinase</keyword>
<dbReference type="GO" id="GO:0005524">
    <property type="term" value="F:ATP binding"/>
    <property type="evidence" value="ECO:0007669"/>
    <property type="project" value="UniProtKB-KW"/>
</dbReference>
<dbReference type="CDD" id="cd00517">
    <property type="entry name" value="ATPS"/>
    <property type="match status" value="1"/>
</dbReference>
<reference evidence="19" key="1">
    <citation type="submission" date="2021-02" db="EMBL/GenBank/DDBJ databases">
        <authorList>
            <person name="Nowell W R."/>
        </authorList>
    </citation>
    <scope>NUCLEOTIDE SEQUENCE</scope>
</reference>
<evidence type="ECO:0000256" key="6">
    <source>
        <dbReference type="ARBA" id="ARBA00022528"/>
    </source>
</evidence>
<evidence type="ECO:0000259" key="16">
    <source>
        <dbReference type="Pfam" id="PF01583"/>
    </source>
</evidence>
<dbReference type="NCBIfam" id="TIGR00455">
    <property type="entry name" value="apsK"/>
    <property type="match status" value="1"/>
</dbReference>
<keyword evidence="12" id="KW-0067">ATP-binding</keyword>
<dbReference type="NCBIfam" id="TIGR00339">
    <property type="entry name" value="sopT"/>
    <property type="match status" value="1"/>
</dbReference>
<evidence type="ECO:0000256" key="11">
    <source>
        <dbReference type="ARBA" id="ARBA00022777"/>
    </source>
</evidence>
<evidence type="ECO:0000256" key="14">
    <source>
        <dbReference type="ARBA" id="ARBA00037980"/>
    </source>
</evidence>
<dbReference type="CDD" id="cd02027">
    <property type="entry name" value="APSK"/>
    <property type="match status" value="1"/>
</dbReference>
<evidence type="ECO:0000256" key="4">
    <source>
        <dbReference type="ARBA" id="ARBA00007268"/>
    </source>
</evidence>
<evidence type="ECO:0000256" key="7">
    <source>
        <dbReference type="ARBA" id="ARBA00022640"/>
    </source>
</evidence>
<keyword evidence="21" id="KW-1185">Reference proteome</keyword>
<proteinExistence type="inferred from homology"/>
<dbReference type="EMBL" id="CAJOBC010001391">
    <property type="protein sequence ID" value="CAF3675815.1"/>
    <property type="molecule type" value="Genomic_DNA"/>
</dbReference>
<dbReference type="Pfam" id="PF01747">
    <property type="entry name" value="ATP-sulfurylase"/>
    <property type="match status" value="1"/>
</dbReference>
<keyword evidence="8" id="KW-0808">Transferase</keyword>
<protein>
    <submittedName>
        <fullName evidence="19">Uncharacterized protein</fullName>
    </submittedName>
</protein>
<evidence type="ECO:0000256" key="5">
    <source>
        <dbReference type="ARBA" id="ARBA00009290"/>
    </source>
</evidence>
<evidence type="ECO:0000259" key="17">
    <source>
        <dbReference type="Pfam" id="PF01747"/>
    </source>
</evidence>
<gene>
    <name evidence="19" type="ORF">GPM918_LOCUS8155</name>
    <name evidence="20" type="ORF">SRO942_LOCUS8155</name>
</gene>
<evidence type="ECO:0000256" key="3">
    <source>
        <dbReference type="ARBA" id="ARBA00005050"/>
    </source>
</evidence>
<comment type="catalytic activity">
    <reaction evidence="15">
        <text>sulfate + ATP + H(+) = adenosine 5'-phosphosulfate + diphosphate</text>
        <dbReference type="Rhea" id="RHEA:18133"/>
        <dbReference type="ChEBI" id="CHEBI:15378"/>
        <dbReference type="ChEBI" id="CHEBI:16189"/>
        <dbReference type="ChEBI" id="CHEBI:30616"/>
        <dbReference type="ChEBI" id="CHEBI:33019"/>
        <dbReference type="ChEBI" id="CHEBI:58243"/>
        <dbReference type="EC" id="2.7.7.4"/>
    </reaction>
</comment>
<feature type="domain" description="ATP-sulfurylase PUA-like" evidence="18">
    <location>
        <begin position="223"/>
        <end position="376"/>
    </location>
</feature>
<dbReference type="FunFam" id="3.40.50.620:FF:000006">
    <property type="entry name" value="bifunctional 3'-phosphoadenosine 5'-phosphosulfate synthase 1"/>
    <property type="match status" value="1"/>
</dbReference>
<dbReference type="SUPFAM" id="SSF52374">
    <property type="entry name" value="Nucleotidylyl transferase"/>
    <property type="match status" value="1"/>
</dbReference>
<dbReference type="InterPro" id="IPR027417">
    <property type="entry name" value="P-loop_NTPase"/>
</dbReference>
<keyword evidence="9" id="KW-0548">Nucleotidyltransferase</keyword>
<dbReference type="SUPFAM" id="SSF88697">
    <property type="entry name" value="PUA domain-like"/>
    <property type="match status" value="1"/>
</dbReference>
<dbReference type="NCBIfam" id="NF003013">
    <property type="entry name" value="PRK03846.1"/>
    <property type="match status" value="1"/>
</dbReference>
<feature type="domain" description="Sulphate adenylyltransferase catalytic" evidence="17">
    <location>
        <begin position="385"/>
        <end position="609"/>
    </location>
</feature>
<comment type="subcellular location">
    <subcellularLocation>
        <location evidence="1">Plastid</location>
        <location evidence="1">Chloroplast</location>
    </subcellularLocation>
</comment>
<dbReference type="OrthoDB" id="506431at2759"/>
<dbReference type="InterPro" id="IPR025980">
    <property type="entry name" value="ATP-Sase_PUA-like_dom"/>
</dbReference>
<dbReference type="InterPro" id="IPR059117">
    <property type="entry name" value="APS_kinase_dom"/>
</dbReference>